<comment type="caution">
    <text evidence="2">The sequence shown here is derived from an EMBL/GenBank/DDBJ whole genome shotgun (WGS) entry which is preliminary data.</text>
</comment>
<protein>
    <submittedName>
        <fullName evidence="2">Uncharacterized protein</fullName>
    </submittedName>
</protein>
<accession>A0A848BP30</accession>
<keyword evidence="1" id="KW-0472">Membrane</keyword>
<keyword evidence="1" id="KW-1133">Transmembrane helix</keyword>
<keyword evidence="1" id="KW-0812">Transmembrane</keyword>
<feature type="transmembrane region" description="Helical" evidence="1">
    <location>
        <begin position="104"/>
        <end position="123"/>
    </location>
</feature>
<gene>
    <name evidence="2" type="ORF">HF872_02450</name>
</gene>
<name>A0A848BP30_9FIRM</name>
<dbReference type="EMBL" id="JABAFG010000003">
    <property type="protein sequence ID" value="NME27492.1"/>
    <property type="molecule type" value="Genomic_DNA"/>
</dbReference>
<feature type="transmembrane region" description="Helical" evidence="1">
    <location>
        <begin position="175"/>
        <end position="200"/>
    </location>
</feature>
<dbReference type="AlphaFoldDB" id="A0A848BP30"/>
<evidence type="ECO:0000256" key="1">
    <source>
        <dbReference type="SAM" id="Phobius"/>
    </source>
</evidence>
<dbReference type="RefSeq" id="WP_150824607.1">
    <property type="nucleotide sequence ID" value="NZ_JABAFG010000003.1"/>
</dbReference>
<evidence type="ECO:0000313" key="3">
    <source>
        <dbReference type="Proteomes" id="UP000591071"/>
    </source>
</evidence>
<evidence type="ECO:0000313" key="2">
    <source>
        <dbReference type="EMBL" id="NME27492.1"/>
    </source>
</evidence>
<feature type="transmembrane region" description="Helical" evidence="1">
    <location>
        <begin position="250"/>
        <end position="278"/>
    </location>
</feature>
<proteinExistence type="predicted"/>
<feature type="transmembrane region" description="Helical" evidence="1">
    <location>
        <begin position="144"/>
        <end position="163"/>
    </location>
</feature>
<sequence>MNNPSWRPYGLHLAWQCVWLIPVPFGAFVSDKGFLTVLSFLVFSLGSLTVPLLQRHRQVRNQGYTLYASPGMYFYGALTGLMLVTGFFDSLIGTSLWQNYYSRVILYACWMIVTILVQNLLAWGFDFWKKRRRKYAWSEFFDPVLYALPIPLSFMTMCFFPVLDTTSLDGPLIGVFILLGLCVFLLIAFVLASFALYFYPAKERFPQTGDRIVQLIRILCMSLAWLALNMPASPYIRFVVGHTPLSENSILTLLVPLAGETISIIAAVAGSNLIPLIWNRLHRSQA</sequence>
<feature type="transmembrane region" description="Helical" evidence="1">
    <location>
        <begin position="73"/>
        <end position="92"/>
    </location>
</feature>
<dbReference type="Proteomes" id="UP000591071">
    <property type="component" value="Unassembled WGS sequence"/>
</dbReference>
<feature type="transmembrane region" description="Helical" evidence="1">
    <location>
        <begin position="212"/>
        <end position="230"/>
    </location>
</feature>
<reference evidence="2 3" key="1">
    <citation type="submission" date="2020-04" db="EMBL/GenBank/DDBJ databases">
        <authorList>
            <person name="Hitch T.C.A."/>
            <person name="Wylensek D."/>
            <person name="Clavel T."/>
        </authorList>
    </citation>
    <scope>NUCLEOTIDE SEQUENCE [LARGE SCALE GENOMIC DNA]</scope>
    <source>
        <strain evidence="2 3">Oil-RF-744-FAT-WT-6-1</strain>
    </source>
</reference>
<feature type="transmembrane region" description="Helical" evidence="1">
    <location>
        <begin position="34"/>
        <end position="53"/>
    </location>
</feature>
<organism evidence="2 3">
    <name type="scientific">Megasphaera hexanoica</name>
    <dbReference type="NCBI Taxonomy" id="1675036"/>
    <lineage>
        <taxon>Bacteria</taxon>
        <taxon>Bacillati</taxon>
        <taxon>Bacillota</taxon>
        <taxon>Negativicutes</taxon>
        <taxon>Veillonellales</taxon>
        <taxon>Veillonellaceae</taxon>
        <taxon>Megasphaera</taxon>
    </lineage>
</organism>